<evidence type="ECO:0000313" key="3">
    <source>
        <dbReference type="Proteomes" id="UP000025227"/>
    </source>
</evidence>
<evidence type="ECO:0000313" key="4">
    <source>
        <dbReference type="WBParaSite" id="HCON_00041530-00001"/>
    </source>
</evidence>
<dbReference type="GO" id="GO:0006508">
    <property type="term" value="P:proteolysis"/>
    <property type="evidence" value="ECO:0007669"/>
    <property type="project" value="InterPro"/>
</dbReference>
<dbReference type="SUPFAM" id="SSF50494">
    <property type="entry name" value="Trypsin-like serine proteases"/>
    <property type="match status" value="1"/>
</dbReference>
<dbReference type="WBParaSite" id="HCON_00041530-00001">
    <property type="protein sequence ID" value="HCON_00041530-00001"/>
    <property type="gene ID" value="HCON_00041530"/>
</dbReference>
<dbReference type="Pfam" id="PF00089">
    <property type="entry name" value="Trypsin"/>
    <property type="match status" value="1"/>
</dbReference>
<evidence type="ECO:0000259" key="2">
    <source>
        <dbReference type="PROSITE" id="PS50240"/>
    </source>
</evidence>
<dbReference type="Gene3D" id="2.40.10.10">
    <property type="entry name" value="Trypsin-like serine proteases"/>
    <property type="match status" value="2"/>
</dbReference>
<dbReference type="GO" id="GO:0004252">
    <property type="term" value="F:serine-type endopeptidase activity"/>
    <property type="evidence" value="ECO:0007669"/>
    <property type="project" value="InterPro"/>
</dbReference>
<dbReference type="PROSITE" id="PS50240">
    <property type="entry name" value="TRYPSIN_DOM"/>
    <property type="match status" value="1"/>
</dbReference>
<organism evidence="3 4">
    <name type="scientific">Haemonchus contortus</name>
    <name type="common">Barber pole worm</name>
    <dbReference type="NCBI Taxonomy" id="6289"/>
    <lineage>
        <taxon>Eukaryota</taxon>
        <taxon>Metazoa</taxon>
        <taxon>Ecdysozoa</taxon>
        <taxon>Nematoda</taxon>
        <taxon>Chromadorea</taxon>
        <taxon>Rhabditida</taxon>
        <taxon>Rhabditina</taxon>
        <taxon>Rhabditomorpha</taxon>
        <taxon>Strongyloidea</taxon>
        <taxon>Trichostrongylidae</taxon>
        <taxon>Haemonchus</taxon>
    </lineage>
</organism>
<dbReference type="PRINTS" id="PR00722">
    <property type="entry name" value="CHYMOTRYPSIN"/>
</dbReference>
<dbReference type="Proteomes" id="UP000025227">
    <property type="component" value="Unplaced"/>
</dbReference>
<reference evidence="4" key="1">
    <citation type="submission" date="2020-12" db="UniProtKB">
        <authorList>
            <consortium name="WormBaseParasite"/>
        </authorList>
    </citation>
    <scope>IDENTIFICATION</scope>
    <source>
        <strain evidence="4">MHco3</strain>
    </source>
</reference>
<keyword evidence="1" id="KW-0732">Signal</keyword>
<dbReference type="InterPro" id="IPR009003">
    <property type="entry name" value="Peptidase_S1_PA"/>
</dbReference>
<dbReference type="InterPro" id="IPR043504">
    <property type="entry name" value="Peptidase_S1_PA_chymotrypsin"/>
</dbReference>
<feature type="signal peptide" evidence="1">
    <location>
        <begin position="1"/>
        <end position="19"/>
    </location>
</feature>
<sequence>MKDVKMLWLWIVFFSVVSSRRVTQEENRFIAKICGNPYLNPRLRTYEWKNFKQNRFPWAASIQVGDKNCSGTLISHSHVLTAASCIYRTKEVQNVEECFRWVYENKRRYESVSWNITIGSDCPGCTRHIVSASKVLVPEDFNECTKENDIAIFQLREKLLGTWAQPICLPERNEPISYRLQVAAGNSAFVPEAIESSHNDFPLQPHWTTTTRPNFQQRENANGKCKVESVTFVRSYNDRIEVEVPKGEELCSGYGGGPLFQLNDNNKFVQVGIASELGVHGKNKEQLYAPFYDFEDDSTDVFTDLRKHLNWICYKIGLCYRENIFTTAPTFLGMTTTIPYDPSESFRSMEPAR</sequence>
<dbReference type="PANTHER" id="PTHR24260:SF136">
    <property type="entry name" value="GH08193P-RELATED"/>
    <property type="match status" value="1"/>
</dbReference>
<keyword evidence="3" id="KW-1185">Reference proteome</keyword>
<protein>
    <submittedName>
        <fullName evidence="4">Peptidase S1 domain-containing protein</fullName>
    </submittedName>
</protein>
<name>A0A7I4Y295_HAECO</name>
<feature type="domain" description="Peptidase S1" evidence="2">
    <location>
        <begin position="33"/>
        <end position="317"/>
    </location>
</feature>
<dbReference type="AlphaFoldDB" id="A0A7I4Y295"/>
<dbReference type="OrthoDB" id="7754674at2759"/>
<feature type="chain" id="PRO_5029699977" evidence="1">
    <location>
        <begin position="20"/>
        <end position="353"/>
    </location>
</feature>
<dbReference type="InterPro" id="IPR001254">
    <property type="entry name" value="Trypsin_dom"/>
</dbReference>
<dbReference type="InterPro" id="IPR001314">
    <property type="entry name" value="Peptidase_S1A"/>
</dbReference>
<dbReference type="InterPro" id="IPR051333">
    <property type="entry name" value="CLIP_Serine_Protease"/>
</dbReference>
<accession>A0A7I4Y295</accession>
<evidence type="ECO:0000256" key="1">
    <source>
        <dbReference type="SAM" id="SignalP"/>
    </source>
</evidence>
<dbReference type="OMA" id="CTNENDI"/>
<dbReference type="PANTHER" id="PTHR24260">
    <property type="match status" value="1"/>
</dbReference>
<proteinExistence type="predicted"/>
<dbReference type="SMART" id="SM00020">
    <property type="entry name" value="Tryp_SPc"/>
    <property type="match status" value="1"/>
</dbReference>